<gene>
    <name evidence="1" type="ORF">H9660_10355</name>
</gene>
<dbReference type="EMBL" id="JACSQZ010000036">
    <property type="protein sequence ID" value="MBD7915549.1"/>
    <property type="molecule type" value="Genomic_DNA"/>
</dbReference>
<dbReference type="RefSeq" id="WP_191750310.1">
    <property type="nucleotide sequence ID" value="NZ_JACSQZ010000036.1"/>
</dbReference>
<dbReference type="Proteomes" id="UP000640335">
    <property type="component" value="Unassembled WGS sequence"/>
</dbReference>
<evidence type="ECO:0000313" key="2">
    <source>
        <dbReference type="Proteomes" id="UP000640335"/>
    </source>
</evidence>
<accession>A0ABR8Q5H8</accession>
<evidence type="ECO:0000313" key="1">
    <source>
        <dbReference type="EMBL" id="MBD7915549.1"/>
    </source>
</evidence>
<dbReference type="InterPro" id="IPR019644">
    <property type="entry name" value="DUF2508"/>
</dbReference>
<organism evidence="1 2">
    <name type="scientific">Clostridium gallinarum</name>
    <dbReference type="NCBI Taxonomy" id="2762246"/>
    <lineage>
        <taxon>Bacteria</taxon>
        <taxon>Bacillati</taxon>
        <taxon>Bacillota</taxon>
        <taxon>Clostridia</taxon>
        <taxon>Eubacteriales</taxon>
        <taxon>Clostridiaceae</taxon>
        <taxon>Clostridium</taxon>
    </lineage>
</organism>
<protein>
    <submittedName>
        <fullName evidence="1">DUF2508 family protein</fullName>
    </submittedName>
</protein>
<sequence>MNKKFILDLLFKDTDKIKREYSEDDITLLNNITDTIKEMEVAGALFNYVSDPKLIELAIHAEDAAKTRYDYLISIAKSRDLRKID</sequence>
<keyword evidence="2" id="KW-1185">Reference proteome</keyword>
<comment type="caution">
    <text evidence="1">The sequence shown here is derived from an EMBL/GenBank/DDBJ whole genome shotgun (WGS) entry which is preliminary data.</text>
</comment>
<name>A0ABR8Q5H8_9CLOT</name>
<dbReference type="Pfam" id="PF10704">
    <property type="entry name" value="DUF2508"/>
    <property type="match status" value="1"/>
</dbReference>
<reference evidence="1 2" key="1">
    <citation type="submission" date="2020-08" db="EMBL/GenBank/DDBJ databases">
        <title>A Genomic Blueprint of the Chicken Gut Microbiome.</title>
        <authorList>
            <person name="Gilroy R."/>
            <person name="Ravi A."/>
            <person name="Getino M."/>
            <person name="Pursley I."/>
            <person name="Horton D.L."/>
            <person name="Alikhan N.-F."/>
            <person name="Baker D."/>
            <person name="Gharbi K."/>
            <person name="Hall N."/>
            <person name="Watson M."/>
            <person name="Adriaenssens E.M."/>
            <person name="Foster-Nyarko E."/>
            <person name="Jarju S."/>
            <person name="Secka A."/>
            <person name="Antonio M."/>
            <person name="Oren A."/>
            <person name="Chaudhuri R."/>
            <person name="La Ragione R.M."/>
            <person name="Hildebrand F."/>
            <person name="Pallen M.J."/>
        </authorList>
    </citation>
    <scope>NUCLEOTIDE SEQUENCE [LARGE SCALE GENOMIC DNA]</scope>
    <source>
        <strain evidence="1 2">Sa3CUN1</strain>
    </source>
</reference>
<proteinExistence type="predicted"/>